<dbReference type="RefSeq" id="WP_255836486.1">
    <property type="nucleotide sequence ID" value="NZ_CP073346.1"/>
</dbReference>
<feature type="domain" description="DNA binding HTH" evidence="1">
    <location>
        <begin position="19"/>
        <end position="58"/>
    </location>
</feature>
<dbReference type="SUPFAM" id="SSF46689">
    <property type="entry name" value="Homeodomain-like"/>
    <property type="match status" value="1"/>
</dbReference>
<protein>
    <recommendedName>
        <fullName evidence="1">DNA binding HTH domain-containing protein</fullName>
    </recommendedName>
</protein>
<dbReference type="Proteomes" id="UP001059672">
    <property type="component" value="Chromosome"/>
</dbReference>
<keyword evidence="3" id="KW-1185">Reference proteome</keyword>
<dbReference type="InterPro" id="IPR009057">
    <property type="entry name" value="Homeodomain-like_sf"/>
</dbReference>
<proteinExistence type="predicted"/>
<dbReference type="Gene3D" id="1.10.10.60">
    <property type="entry name" value="Homeodomain-like"/>
    <property type="match status" value="1"/>
</dbReference>
<dbReference type="EMBL" id="CP073346">
    <property type="protein sequence ID" value="UTW05905.1"/>
    <property type="molecule type" value="Genomic_DNA"/>
</dbReference>
<name>A0ABY5H129_9PSED</name>
<reference evidence="2" key="1">
    <citation type="submission" date="2021-04" db="EMBL/GenBank/DDBJ databases">
        <title>Oceanospirillales bacteria with DddD are important DMSP degraders in coastal seawater.</title>
        <authorList>
            <person name="Liu J."/>
        </authorList>
    </citation>
    <scope>NUCLEOTIDE SEQUENCE</scope>
    <source>
        <strain evidence="2">D13-4</strain>
    </source>
</reference>
<organism evidence="2 3">
    <name type="scientific">Pseudomonas benzenivorans</name>
    <dbReference type="NCBI Taxonomy" id="556533"/>
    <lineage>
        <taxon>Bacteria</taxon>
        <taxon>Pseudomonadati</taxon>
        <taxon>Pseudomonadota</taxon>
        <taxon>Gammaproteobacteria</taxon>
        <taxon>Pseudomonadales</taxon>
        <taxon>Pseudomonadaceae</taxon>
        <taxon>Pseudomonas</taxon>
    </lineage>
</organism>
<dbReference type="InterPro" id="IPR002197">
    <property type="entry name" value="HTH_Fis"/>
</dbReference>
<accession>A0ABY5H129</accession>
<evidence type="ECO:0000313" key="3">
    <source>
        <dbReference type="Proteomes" id="UP001059672"/>
    </source>
</evidence>
<sequence>MPLLFDLLIAPVQPLAPSIASAERNALLAALQPSNGSRRRAALEFGTSRASLYSRLRQNILKQRSSMRPEGWKAPCRPSPR</sequence>
<evidence type="ECO:0000313" key="2">
    <source>
        <dbReference type="EMBL" id="UTW05905.1"/>
    </source>
</evidence>
<evidence type="ECO:0000259" key="1">
    <source>
        <dbReference type="Pfam" id="PF02954"/>
    </source>
</evidence>
<gene>
    <name evidence="2" type="ORF">KDW96_11945</name>
</gene>
<dbReference type="Pfam" id="PF02954">
    <property type="entry name" value="HTH_8"/>
    <property type="match status" value="1"/>
</dbReference>